<name>A0AAU6S8L8_9MICO</name>
<feature type="chain" id="PRO_5043414111" evidence="2">
    <location>
        <begin position="30"/>
        <end position="145"/>
    </location>
</feature>
<feature type="compositionally biased region" description="Basic and acidic residues" evidence="1">
    <location>
        <begin position="114"/>
        <end position="130"/>
    </location>
</feature>
<reference evidence="3" key="1">
    <citation type="submission" date="2024-04" db="EMBL/GenBank/DDBJ databases">
        <authorList>
            <person name="Roder T."/>
            <person name="Oberhansli S."/>
            <person name="Kreuzer M."/>
        </authorList>
    </citation>
    <scope>NUCLEOTIDE SEQUENCE</scope>
    <source>
        <strain evidence="3">LWS13-1.2</strain>
    </source>
</reference>
<evidence type="ECO:0000256" key="2">
    <source>
        <dbReference type="SAM" id="SignalP"/>
    </source>
</evidence>
<evidence type="ECO:0000313" key="3">
    <source>
        <dbReference type="EMBL" id="WZO33205.1"/>
    </source>
</evidence>
<keyword evidence="2" id="KW-0732">Signal</keyword>
<evidence type="ECO:0000256" key="1">
    <source>
        <dbReference type="SAM" id="MobiDB-lite"/>
    </source>
</evidence>
<gene>
    <name evidence="3" type="ORF">MRBLWS13_000822</name>
</gene>
<feature type="signal peptide" evidence="2">
    <location>
        <begin position="1"/>
        <end position="29"/>
    </location>
</feature>
<dbReference type="RefSeq" id="WP_349427769.1">
    <property type="nucleotide sequence ID" value="NZ_CP151632.1"/>
</dbReference>
<sequence length="145" mass="14380">MGFKKLLLTGAAIAVVVAAAILVPSVATGAPLPVLLPATFAVAPDDGPGENGRGNAFGPDKDSPDFPGNGNRGDGARGGDGRGNAFGHDKDSPDFPGNNGRGNGDADAMDDDGPDHNGDGNAIGHDKDSPDVPGDNGRGHDDSDD</sequence>
<dbReference type="AlphaFoldDB" id="A0AAU6S8L8"/>
<accession>A0AAU6S8L8</accession>
<proteinExistence type="predicted"/>
<organism evidence="3">
    <name type="scientific">Microbacterium sp. LWS13-1.2</name>
    <dbReference type="NCBI Taxonomy" id="3135264"/>
    <lineage>
        <taxon>Bacteria</taxon>
        <taxon>Bacillati</taxon>
        <taxon>Actinomycetota</taxon>
        <taxon>Actinomycetes</taxon>
        <taxon>Micrococcales</taxon>
        <taxon>Microbacteriaceae</taxon>
        <taxon>Microbacterium</taxon>
    </lineage>
</organism>
<feature type="region of interest" description="Disordered" evidence="1">
    <location>
        <begin position="40"/>
        <end position="145"/>
    </location>
</feature>
<dbReference type="EMBL" id="CP151632">
    <property type="protein sequence ID" value="WZO33205.1"/>
    <property type="molecule type" value="Genomic_DNA"/>
</dbReference>
<protein>
    <submittedName>
        <fullName evidence="3">Uncharacterized protein</fullName>
    </submittedName>
</protein>